<proteinExistence type="predicted"/>
<evidence type="ECO:0000256" key="1">
    <source>
        <dbReference type="SAM" id="MobiDB-lite"/>
    </source>
</evidence>
<evidence type="ECO:0000313" key="2">
    <source>
        <dbReference type="EMBL" id="CAL5223226.1"/>
    </source>
</evidence>
<evidence type="ECO:0000313" key="3">
    <source>
        <dbReference type="Proteomes" id="UP001497392"/>
    </source>
</evidence>
<keyword evidence="3" id="KW-1185">Reference proteome</keyword>
<organism evidence="2 3">
    <name type="scientific">Coccomyxa viridis</name>
    <dbReference type="NCBI Taxonomy" id="1274662"/>
    <lineage>
        <taxon>Eukaryota</taxon>
        <taxon>Viridiplantae</taxon>
        <taxon>Chlorophyta</taxon>
        <taxon>core chlorophytes</taxon>
        <taxon>Trebouxiophyceae</taxon>
        <taxon>Trebouxiophyceae incertae sedis</taxon>
        <taxon>Coccomyxaceae</taxon>
        <taxon>Coccomyxa</taxon>
    </lineage>
</organism>
<accession>A0ABP1FUU6</accession>
<dbReference type="Proteomes" id="UP001497392">
    <property type="component" value="Unassembled WGS sequence"/>
</dbReference>
<gene>
    <name evidence="2" type="primary">g5703</name>
    <name evidence="2" type="ORF">VP750_LOCUS4885</name>
</gene>
<sequence length="993" mass="105643">MSGLPGSGGDATYNFYRSTAKATTIPTDQPTGAYPGVTPGGAGTPAIKGTSGGHGGHQGTCRKGICECITDNNCFGKSYPEAPAGTPGAQGSYYSGSVRPGALHDYHGSLELTPVLSSEQLSMILDQGNSAFSSQQFSAAIPFFNFVKNVTQKCSLVPRPNAVFASQFGPDSDDLTELATINGSSAYYIAPDILSDNGVIAGGLVSNDTSDALGADQGEAALDLYGSPYDNLPNCASLNAQANTSLAQMAAGIDFYGNALNWVPLIGLDLLLPFIDQTLVIAQIVEERYNTYFASAQDASKQRQDIAVLINNNDELITKLKQRVNDDEKDVISIQSDLFALNGNRNAAKDTLQQVGENFRAEIQGKLQLNKIGDIFGAVASVATAATAGYTNIQALTKSLTGDEKGGSCPKNCPDWLVKFIGSISGLGGSGLSAYNKIAADDVKIGQAESFKIFVDNTEWDNFIVSFKDLPGYATYSAALMSYKTACLAVSDKALQLTALYNSIANSQALVFATANSTAMARDFRAGNPATVFFSTFFGASYKAYLQTLQKAYYQSYQVYNYYTLSNARPRATINTVLGIQTAIGQLKTDLVAAATRQGRGPQAFGYGKHLDIVIDESNAPGFKEGLRHGNITFFLDVNKNYFLRAAQVLVSTAGMYFEGAKALPGPKQSLFDMTIRHNGSPVFKGIDGVTQRFSHSRRDTTFIYNIQTNETEVIGDLTGGSCTTAIPCPTAFIGLSPYSHWTVLFNPSSANLTEVKSLSMRFSGTFLPFDRLAALEAAGGLPVIPNFPANADENITFTEIVDGLAAPLEAPTNLMVKPFTWPNKSGTRNLTEGVFDDCSNTTLTVTVNPRADAEADYNFGYLLDSNGSLPFDLGPYNGTAEFTAVPATTLKATCNGPSSLYGEAIPSDVEPFLLGSAAFGPSSDRNIYEASVKVSQLQIAQLQLAHPSLSGHYSVLVNITNADGGATGAYLDDIDSCATRRFCNVIQESFQG</sequence>
<dbReference type="EMBL" id="CAXHTA020000008">
    <property type="protein sequence ID" value="CAL5223226.1"/>
    <property type="molecule type" value="Genomic_DNA"/>
</dbReference>
<comment type="caution">
    <text evidence="2">The sequence shown here is derived from an EMBL/GenBank/DDBJ whole genome shotgun (WGS) entry which is preliminary data.</text>
</comment>
<name>A0ABP1FUU6_9CHLO</name>
<feature type="region of interest" description="Disordered" evidence="1">
    <location>
        <begin position="24"/>
        <end position="56"/>
    </location>
</feature>
<protein>
    <submittedName>
        <fullName evidence="2">G5703 protein</fullName>
    </submittedName>
</protein>
<reference evidence="2 3" key="1">
    <citation type="submission" date="2024-06" db="EMBL/GenBank/DDBJ databases">
        <authorList>
            <person name="Kraege A."/>
            <person name="Thomma B."/>
        </authorList>
    </citation>
    <scope>NUCLEOTIDE SEQUENCE [LARGE SCALE GENOMIC DNA]</scope>
</reference>